<protein>
    <submittedName>
        <fullName evidence="1">Uncharacterized protein</fullName>
    </submittedName>
</protein>
<accession>A0ACC3MYC6</accession>
<name>A0ACC3MYC6_9PEZI</name>
<proteinExistence type="predicted"/>
<dbReference type="Proteomes" id="UP001281147">
    <property type="component" value="Unassembled WGS sequence"/>
</dbReference>
<evidence type="ECO:0000313" key="2">
    <source>
        <dbReference type="Proteomes" id="UP001281147"/>
    </source>
</evidence>
<comment type="caution">
    <text evidence="1">The sequence shown here is derived from an EMBL/GenBank/DDBJ whole genome shotgun (WGS) entry which is preliminary data.</text>
</comment>
<organism evidence="1 2">
    <name type="scientific">Vermiconidia calcicola</name>
    <dbReference type="NCBI Taxonomy" id="1690605"/>
    <lineage>
        <taxon>Eukaryota</taxon>
        <taxon>Fungi</taxon>
        <taxon>Dikarya</taxon>
        <taxon>Ascomycota</taxon>
        <taxon>Pezizomycotina</taxon>
        <taxon>Dothideomycetes</taxon>
        <taxon>Dothideomycetidae</taxon>
        <taxon>Mycosphaerellales</taxon>
        <taxon>Extremaceae</taxon>
        <taxon>Vermiconidia</taxon>
    </lineage>
</organism>
<reference evidence="1" key="1">
    <citation type="submission" date="2023-07" db="EMBL/GenBank/DDBJ databases">
        <title>Black Yeasts Isolated from many extreme environments.</title>
        <authorList>
            <person name="Coleine C."/>
            <person name="Stajich J.E."/>
            <person name="Selbmann L."/>
        </authorList>
    </citation>
    <scope>NUCLEOTIDE SEQUENCE</scope>
    <source>
        <strain evidence="1">CCFEE 5714</strain>
    </source>
</reference>
<dbReference type="EMBL" id="JAUTXU010000121">
    <property type="protein sequence ID" value="KAK3706318.1"/>
    <property type="molecule type" value="Genomic_DNA"/>
</dbReference>
<keyword evidence="2" id="KW-1185">Reference proteome</keyword>
<evidence type="ECO:0000313" key="1">
    <source>
        <dbReference type="EMBL" id="KAK3706318.1"/>
    </source>
</evidence>
<gene>
    <name evidence="1" type="ORF">LTR37_012833</name>
</gene>
<sequence length="310" mass="34959">MAQARAANRFLIWGERGWIAGQLKTHLTKLGKDVHSTAVRMHNQAEVYKELDKIKPTHVINCAGKTGRPNVDWCEDHKLETIESNVIGPLILIKACNERNIHLTNLATGCIYASQYNADRTEVTSPPFKEEDPANFGGSFYSFTKSRVEDVLKFFPDCLVLRLRMPVSDDLHGRSFVTKITKYPKVVNVPNSHSILHDLLPVIVALAEHRETGVFNFTNPGAISHNEVLSLYKEIIDPSYTWQNFTLEEQAKVIKADRSNCELDSGKLLAKVKQYVGEGYELEVPEIHDSYRRCFGRMKEGMQQKGGAAS</sequence>